<gene>
    <name evidence="1" type="ORF">LPLAT_LOCUS2488</name>
</gene>
<accession>A0AAV2N8F6</accession>
<name>A0AAV2N8F6_9HYME</name>
<reference evidence="1" key="1">
    <citation type="submission" date="2024-04" db="EMBL/GenBank/DDBJ databases">
        <authorList>
            <consortium name="Molecular Ecology Group"/>
        </authorList>
    </citation>
    <scope>NUCLEOTIDE SEQUENCE</scope>
</reference>
<sequence>MEDILLIKREHLCFHDAGLPRYAIAMALWRTLEGKSRLKSLYDLMGLIPIGLLSRNSIREIRYLISYVNRTLERASSYSFAK</sequence>
<proteinExistence type="predicted"/>
<organism evidence="1 2">
    <name type="scientific">Lasius platythorax</name>
    <dbReference type="NCBI Taxonomy" id="488582"/>
    <lineage>
        <taxon>Eukaryota</taxon>
        <taxon>Metazoa</taxon>
        <taxon>Ecdysozoa</taxon>
        <taxon>Arthropoda</taxon>
        <taxon>Hexapoda</taxon>
        <taxon>Insecta</taxon>
        <taxon>Pterygota</taxon>
        <taxon>Neoptera</taxon>
        <taxon>Endopterygota</taxon>
        <taxon>Hymenoptera</taxon>
        <taxon>Apocrita</taxon>
        <taxon>Aculeata</taxon>
        <taxon>Formicoidea</taxon>
        <taxon>Formicidae</taxon>
        <taxon>Formicinae</taxon>
        <taxon>Lasius</taxon>
        <taxon>Lasius</taxon>
    </lineage>
</organism>
<dbReference type="Proteomes" id="UP001497644">
    <property type="component" value="Chromosome 11"/>
</dbReference>
<evidence type="ECO:0000313" key="2">
    <source>
        <dbReference type="Proteomes" id="UP001497644"/>
    </source>
</evidence>
<dbReference type="EMBL" id="OZ034834">
    <property type="protein sequence ID" value="CAL1676263.1"/>
    <property type="molecule type" value="Genomic_DNA"/>
</dbReference>
<dbReference type="AlphaFoldDB" id="A0AAV2N8F6"/>
<keyword evidence="2" id="KW-1185">Reference proteome</keyword>
<evidence type="ECO:0000313" key="1">
    <source>
        <dbReference type="EMBL" id="CAL1676263.1"/>
    </source>
</evidence>
<protein>
    <submittedName>
        <fullName evidence="1">Uncharacterized protein</fullName>
    </submittedName>
</protein>